<dbReference type="AlphaFoldDB" id="A0A1U9NGT6"/>
<dbReference type="GO" id="GO:0008903">
    <property type="term" value="F:hydroxypyruvate isomerase activity"/>
    <property type="evidence" value="ECO:0007669"/>
    <property type="project" value="UniProtKB-EC"/>
</dbReference>
<feature type="active site" description="Proton donor/acceptor" evidence="2">
    <location>
        <position position="281"/>
    </location>
</feature>
<sequence precursor="true">MDRRTFISTGVAAGAAAVTATSSSVLGAEEKQPAPGKFKLGYAPSLGVFKEHAGTDPIEQIKFMADQGFTAIFDNGLMRKPPELQKKIAAELAKHEMQMGPFVLYADFGTESMVTGKKEDRDMLVNRVKEGVEVAKRTNCKWALMVPGRYNQRTDWGYQTANVVDTMKACAEACEGSEMVIVLEPLNKLNHPGLFLTKMPQAYQICNAVDHPACKIVDDVYHQQITEGDLIRNIDKAYDQIAAFHLGDNPGRREPGTGEINFKNIFKHLYKKGYKGVLCMEHGRSKKGKEGEKALIEAYREADSFEV</sequence>
<feature type="active site" description="Proton donor/acceptor" evidence="2">
    <location>
        <position position="184"/>
    </location>
</feature>
<dbReference type="STRING" id="1936003.STSP2_00115"/>
<dbReference type="SUPFAM" id="SSF51658">
    <property type="entry name" value="Xylose isomerase-like"/>
    <property type="match status" value="1"/>
</dbReference>
<protein>
    <submittedName>
        <fullName evidence="4">Hydroxypyruvate isomerase</fullName>
        <ecNumber evidence="4">5.3.1.22</ecNumber>
    </submittedName>
</protein>
<dbReference type="OrthoDB" id="9786584at2"/>
<dbReference type="InterPro" id="IPR050417">
    <property type="entry name" value="Sugar_Epim/Isomerase"/>
</dbReference>
<accession>A0A1U9NGT6</accession>
<dbReference type="Pfam" id="PF01261">
    <property type="entry name" value="AP_endonuc_2"/>
    <property type="match status" value="1"/>
</dbReference>
<evidence type="ECO:0000313" key="5">
    <source>
        <dbReference type="Proteomes" id="UP000189674"/>
    </source>
</evidence>
<dbReference type="RefSeq" id="WP_146658852.1">
    <property type="nucleotide sequence ID" value="NZ_CP019791.1"/>
</dbReference>
<dbReference type="InterPro" id="IPR013022">
    <property type="entry name" value="Xyl_isomerase-like_TIM-brl"/>
</dbReference>
<dbReference type="KEGG" id="alus:STSP2_00115"/>
<evidence type="ECO:0000256" key="2">
    <source>
        <dbReference type="PIRSR" id="PIRSR006241-50"/>
    </source>
</evidence>
<proteinExistence type="predicted"/>
<dbReference type="InterPro" id="IPR036237">
    <property type="entry name" value="Xyl_isomerase-like_sf"/>
</dbReference>
<organism evidence="4 5">
    <name type="scientific">Anaerohalosphaera lusitana</name>
    <dbReference type="NCBI Taxonomy" id="1936003"/>
    <lineage>
        <taxon>Bacteria</taxon>
        <taxon>Pseudomonadati</taxon>
        <taxon>Planctomycetota</taxon>
        <taxon>Phycisphaerae</taxon>
        <taxon>Sedimentisphaerales</taxon>
        <taxon>Anaerohalosphaeraceae</taxon>
        <taxon>Anaerohalosphaera</taxon>
    </lineage>
</organism>
<keyword evidence="5" id="KW-1185">Reference proteome</keyword>
<gene>
    <name evidence="4" type="primary">hyi</name>
    <name evidence="4" type="ORF">STSP2_00115</name>
</gene>
<dbReference type="InterPro" id="IPR026040">
    <property type="entry name" value="HyI-like"/>
</dbReference>
<dbReference type="EC" id="5.3.1.22" evidence="4"/>
<dbReference type="PIRSF" id="PIRSF006241">
    <property type="entry name" value="HyI"/>
    <property type="match status" value="1"/>
</dbReference>
<evidence type="ECO:0000256" key="1">
    <source>
        <dbReference type="ARBA" id="ARBA00023235"/>
    </source>
</evidence>
<keyword evidence="1 4" id="KW-0413">Isomerase</keyword>
<dbReference type="Proteomes" id="UP000189674">
    <property type="component" value="Chromosome"/>
</dbReference>
<evidence type="ECO:0000313" key="4">
    <source>
        <dbReference type="EMBL" id="AQT66977.1"/>
    </source>
</evidence>
<dbReference type="PANTHER" id="PTHR43489">
    <property type="entry name" value="ISOMERASE"/>
    <property type="match status" value="1"/>
</dbReference>
<name>A0A1U9NGT6_9BACT</name>
<keyword evidence="4" id="KW-0670">Pyruvate</keyword>
<dbReference type="EMBL" id="CP019791">
    <property type="protein sequence ID" value="AQT66977.1"/>
    <property type="molecule type" value="Genomic_DNA"/>
</dbReference>
<reference evidence="5" key="1">
    <citation type="submission" date="2017-02" db="EMBL/GenBank/DDBJ databases">
        <title>Comparative genomics and description of representatives of a novel lineage of planctomycetes thriving in anoxic sediments.</title>
        <authorList>
            <person name="Spring S."/>
            <person name="Bunk B."/>
            <person name="Sproer C."/>
        </authorList>
    </citation>
    <scope>NUCLEOTIDE SEQUENCE [LARGE SCALE GENOMIC DNA]</scope>
    <source>
        <strain evidence="5">ST-NAGAB-D1</strain>
    </source>
</reference>
<feature type="domain" description="Xylose isomerase-like TIM barrel" evidence="3">
    <location>
        <begin position="63"/>
        <end position="296"/>
    </location>
</feature>
<evidence type="ECO:0000259" key="3">
    <source>
        <dbReference type="Pfam" id="PF01261"/>
    </source>
</evidence>
<dbReference type="Gene3D" id="3.20.20.150">
    <property type="entry name" value="Divalent-metal-dependent TIM barrel enzymes"/>
    <property type="match status" value="1"/>
</dbReference>